<dbReference type="EMBL" id="UZAL01003820">
    <property type="protein sequence ID" value="VDO88424.1"/>
    <property type="molecule type" value="Genomic_DNA"/>
</dbReference>
<keyword evidence="5" id="KW-0472">Membrane</keyword>
<proteinExistence type="inferred from homology"/>
<evidence type="ECO:0000256" key="5">
    <source>
        <dbReference type="ARBA" id="ARBA00023136"/>
    </source>
</evidence>
<accession>A0A183NKI3</accession>
<dbReference type="InterPro" id="IPR024958">
    <property type="entry name" value="GRASP_PDZ"/>
</dbReference>
<dbReference type="Pfam" id="PF04495">
    <property type="entry name" value="GRASP55_65"/>
    <property type="match status" value="1"/>
</dbReference>
<comment type="similarity">
    <text evidence="2">Belongs to the GORASP family.</text>
</comment>
<name>A0A183NKI3_9TREM</name>
<sequence length="374" mass="41660">MSDIKLMGRISITFCSYEFFLYNRLVFFLTNKPFFHELIVFKCFIYINISVKRDDFFELIDSSDGHVIQLYVYNSELDSCREVHLKPDSNWGGNGLLGCDIGYGYLHRIPTAASTLPESSQLPNNVPHYPQESLKSSTVSELKLPPASSNEITNGVAAPCYPPPSYTFNNTPSNKFAEVSEHILIAYTLNIVPLVSSSMQPTIPPSSTPLPTTYPTQVLVDHFNYAYAPVPSSAFTQNSNIPPPAPLPPGLTNIFSMPSISPPSVVGSVPVVSSDAPLISFESTKNVGNAPQYSQFNIPQMSSAQYFQPVTDSLPTSTMIALPGMPPLDVKMPPLESMLYMCYKQFIWFNLKLYVLLMFFTFKQLVFPLTDIKH</sequence>
<dbReference type="Gene3D" id="2.30.42.10">
    <property type="match status" value="1"/>
</dbReference>
<reference evidence="6 7" key="1">
    <citation type="submission" date="2018-11" db="EMBL/GenBank/DDBJ databases">
        <authorList>
            <consortium name="Pathogen Informatics"/>
        </authorList>
    </citation>
    <scope>NUCLEOTIDE SEQUENCE [LARGE SCALE GENOMIC DNA]</scope>
    <source>
        <strain>Denwood</strain>
        <strain evidence="7">Zambia</strain>
    </source>
</reference>
<comment type="subcellular location">
    <subcellularLocation>
        <location evidence="1">Golgi apparatus membrane</location>
    </subcellularLocation>
</comment>
<dbReference type="PANTHER" id="PTHR12893">
    <property type="entry name" value="GOLGI REASSEMBLY STACKING PROTEIN GRASP"/>
    <property type="match status" value="1"/>
</dbReference>
<dbReference type="PROSITE" id="PS51865">
    <property type="entry name" value="PDZ_GRASP"/>
    <property type="match status" value="1"/>
</dbReference>
<dbReference type="InterPro" id="IPR007583">
    <property type="entry name" value="GRASP55_65"/>
</dbReference>
<dbReference type="InterPro" id="IPR036034">
    <property type="entry name" value="PDZ_sf"/>
</dbReference>
<dbReference type="GO" id="GO:0000139">
    <property type="term" value="C:Golgi membrane"/>
    <property type="evidence" value="ECO:0007669"/>
    <property type="project" value="UniProtKB-SubCell"/>
</dbReference>
<dbReference type="STRING" id="31246.A0A183NKI3"/>
<keyword evidence="3" id="KW-0677">Repeat</keyword>
<evidence type="ECO:0000313" key="7">
    <source>
        <dbReference type="Proteomes" id="UP000269396"/>
    </source>
</evidence>
<evidence type="ECO:0000256" key="3">
    <source>
        <dbReference type="ARBA" id="ARBA00022737"/>
    </source>
</evidence>
<dbReference type="PANTHER" id="PTHR12893:SF0">
    <property type="entry name" value="GRASP65"/>
    <property type="match status" value="1"/>
</dbReference>
<gene>
    <name evidence="6" type="ORF">SMTD_LOCUS2619</name>
</gene>
<evidence type="ECO:0000313" key="6">
    <source>
        <dbReference type="EMBL" id="VDO88424.1"/>
    </source>
</evidence>
<keyword evidence="7" id="KW-1185">Reference proteome</keyword>
<dbReference type="Proteomes" id="UP000269396">
    <property type="component" value="Unassembled WGS sequence"/>
</dbReference>
<keyword evidence="4" id="KW-0333">Golgi apparatus</keyword>
<evidence type="ECO:0000256" key="1">
    <source>
        <dbReference type="ARBA" id="ARBA00004394"/>
    </source>
</evidence>
<dbReference type="GO" id="GO:0007030">
    <property type="term" value="P:Golgi organization"/>
    <property type="evidence" value="ECO:0007669"/>
    <property type="project" value="TreeGrafter"/>
</dbReference>
<dbReference type="AlphaFoldDB" id="A0A183NKI3"/>
<evidence type="ECO:0000256" key="2">
    <source>
        <dbReference type="ARBA" id="ARBA00007144"/>
    </source>
</evidence>
<evidence type="ECO:0000256" key="4">
    <source>
        <dbReference type="ARBA" id="ARBA00023034"/>
    </source>
</evidence>
<protein>
    <submittedName>
        <fullName evidence="6">Uncharacterized protein</fullName>
    </submittedName>
</protein>
<organism evidence="6 7">
    <name type="scientific">Schistosoma mattheei</name>
    <dbReference type="NCBI Taxonomy" id="31246"/>
    <lineage>
        <taxon>Eukaryota</taxon>
        <taxon>Metazoa</taxon>
        <taxon>Spiralia</taxon>
        <taxon>Lophotrochozoa</taxon>
        <taxon>Platyhelminthes</taxon>
        <taxon>Trematoda</taxon>
        <taxon>Digenea</taxon>
        <taxon>Strigeidida</taxon>
        <taxon>Schistosomatoidea</taxon>
        <taxon>Schistosomatidae</taxon>
        <taxon>Schistosoma</taxon>
    </lineage>
</organism>